<dbReference type="STRING" id="1802389.A3C17_01750"/>
<dbReference type="AlphaFoldDB" id="A0A1F7TXD5"/>
<evidence type="ECO:0000313" key="1">
    <source>
        <dbReference type="EMBL" id="OGL70690.1"/>
    </source>
</evidence>
<dbReference type="Proteomes" id="UP000177097">
    <property type="component" value="Unassembled WGS sequence"/>
</dbReference>
<comment type="caution">
    <text evidence="1">The sequence shown here is derived from an EMBL/GenBank/DDBJ whole genome shotgun (WGS) entry which is preliminary data.</text>
</comment>
<evidence type="ECO:0000313" key="2">
    <source>
        <dbReference type="Proteomes" id="UP000177097"/>
    </source>
</evidence>
<reference evidence="1 2" key="1">
    <citation type="journal article" date="2016" name="Nat. Commun.">
        <title>Thousands of microbial genomes shed light on interconnected biogeochemical processes in an aquifer system.</title>
        <authorList>
            <person name="Anantharaman K."/>
            <person name="Brown C.T."/>
            <person name="Hug L.A."/>
            <person name="Sharon I."/>
            <person name="Castelle C.J."/>
            <person name="Probst A.J."/>
            <person name="Thomas B.C."/>
            <person name="Singh A."/>
            <person name="Wilkins M.J."/>
            <person name="Karaoz U."/>
            <person name="Brodie E.L."/>
            <person name="Williams K.H."/>
            <person name="Hubbard S.S."/>
            <person name="Banfield J.F."/>
        </authorList>
    </citation>
    <scope>NUCLEOTIDE SEQUENCE [LARGE SCALE GENOMIC DNA]</scope>
</reference>
<dbReference type="EMBL" id="MGDX01000027">
    <property type="protein sequence ID" value="OGL70690.1"/>
    <property type="molecule type" value="Genomic_DNA"/>
</dbReference>
<accession>A0A1F7TXD5</accession>
<sequence>MGTHDSSEQTPVDFVTLSLLDAMCVLWRAAMAEDVIRAFRTALTQISNVSVMTIGTDVRLSDTGGDNFFRPELSLFVATDNEGSGYSFQVYWNWEKDGLEVCTVNNIVPSVLLNARVVVDRSWIADGSPIPVPQTHSEQEPQDSGMGNIPLSIFLMHHWHRGNVGYIWSAIDQALYNRFAYQISDPHIVDRRCVITLVVEEINGWRHTFKYDRELGRSNRVMEYLGNAPESERPSAMFDPSKINVRIPTEYFLA</sequence>
<gene>
    <name evidence="1" type="ORF">A3C17_01750</name>
</gene>
<name>A0A1F7TXD5_9BACT</name>
<protein>
    <submittedName>
        <fullName evidence="1">Uncharacterized protein</fullName>
    </submittedName>
</protein>
<proteinExistence type="predicted"/>
<organism evidence="1 2">
    <name type="scientific">Candidatus Uhrbacteria bacterium RIFCSPHIGHO2_02_FULL_53_13</name>
    <dbReference type="NCBI Taxonomy" id="1802389"/>
    <lineage>
        <taxon>Bacteria</taxon>
        <taxon>Candidatus Uhriibacteriota</taxon>
    </lineage>
</organism>